<dbReference type="Pfam" id="PF00990">
    <property type="entry name" value="GGDEF"/>
    <property type="match status" value="1"/>
</dbReference>
<keyword evidence="4" id="KW-1185">Reference proteome</keyword>
<dbReference type="PANTHER" id="PTHR44757">
    <property type="entry name" value="DIGUANYLATE CYCLASE DGCP"/>
    <property type="match status" value="1"/>
</dbReference>
<dbReference type="PANTHER" id="PTHR44757:SF2">
    <property type="entry name" value="BIOFILM ARCHITECTURE MAINTENANCE PROTEIN MBAA"/>
    <property type="match status" value="1"/>
</dbReference>
<organism evidence="3 4">
    <name type="scientific">Butyrivibrio proteoclasticus</name>
    <dbReference type="NCBI Taxonomy" id="43305"/>
    <lineage>
        <taxon>Bacteria</taxon>
        <taxon>Bacillati</taxon>
        <taxon>Bacillota</taxon>
        <taxon>Clostridia</taxon>
        <taxon>Lachnospirales</taxon>
        <taxon>Lachnospiraceae</taxon>
        <taxon>Butyrivibrio</taxon>
    </lineage>
</organism>
<reference evidence="4" key="1">
    <citation type="submission" date="2016-10" db="EMBL/GenBank/DDBJ databases">
        <authorList>
            <person name="Varghese N."/>
            <person name="Submissions S."/>
        </authorList>
    </citation>
    <scope>NUCLEOTIDE SEQUENCE [LARGE SCALE GENOMIC DNA]</scope>
    <source>
        <strain evidence="4">P18</strain>
    </source>
</reference>
<dbReference type="OrthoDB" id="9804955at2"/>
<dbReference type="RefSeq" id="WP_074887448.1">
    <property type="nucleotide sequence ID" value="NZ_FOXO01000011.1"/>
</dbReference>
<feature type="domain" description="GGDEF" evidence="2">
    <location>
        <begin position="348"/>
        <end position="471"/>
    </location>
</feature>
<dbReference type="Gene3D" id="3.30.70.270">
    <property type="match status" value="1"/>
</dbReference>
<evidence type="ECO:0000256" key="1">
    <source>
        <dbReference type="SAM" id="Phobius"/>
    </source>
</evidence>
<protein>
    <submittedName>
        <fullName evidence="3">Diguanylate cyclase (GGDEF) domain-containing protein</fullName>
    </submittedName>
</protein>
<proteinExistence type="predicted"/>
<name>A0A1I5U702_9FIRM</name>
<sequence length="471" mass="53836">MWKRAQERFRTRSLIATLILMLIVFLYSTVYVVYVKNYTRDQSYLELKKSTDEAISSIEGEFRADRNMLRLISKIISESGESLHSLGVTRYLNIYYVNSNISEAAILTSQNEVIRISGKDIDATGILDFDLVLEKGEHISTLQRDLEIPSLLDIRSFVPIRKEDKTIAFIYGTTTPSSIIDAWAPEVYGGHGIISIIERDTGKFLIDGQNRVNTFFDESTLKLLAISTGKTLDENIKNGKSGYAIARDYSTNEIMYYCYLPMTIANWEMVLSVPEKYVFEAVRPMHIGLYLLIAAEAISLIIYFFYIIHITTGSLKGMERRANMDALTGLQNRNRYEYFCQHLQQGTDGMACIYFDVNGLHELNNTQGHVAGDNMLKTIASIISAEFGENNTYRIGGDEFVAFRYERDEQAVRKDLRRVLDDIEKENYHVASGLAMATPDKKLLTIIKLAEEEMYRNKEIYYKSIGKEMRG</sequence>
<dbReference type="InterPro" id="IPR043128">
    <property type="entry name" value="Rev_trsase/Diguanyl_cyclase"/>
</dbReference>
<keyword evidence="1" id="KW-1133">Transmembrane helix</keyword>
<dbReference type="SMART" id="SM00267">
    <property type="entry name" value="GGDEF"/>
    <property type="match status" value="1"/>
</dbReference>
<dbReference type="NCBIfam" id="TIGR00254">
    <property type="entry name" value="GGDEF"/>
    <property type="match status" value="1"/>
</dbReference>
<dbReference type="InterPro" id="IPR029787">
    <property type="entry name" value="Nucleotide_cyclase"/>
</dbReference>
<dbReference type="AlphaFoldDB" id="A0A1I5U702"/>
<gene>
    <name evidence="3" type="ORF">SAMN04487928_111107</name>
</gene>
<accession>A0A1I5U702</accession>
<keyword evidence="1" id="KW-0472">Membrane</keyword>
<dbReference type="EMBL" id="FOXO01000011">
    <property type="protein sequence ID" value="SFP91045.1"/>
    <property type="molecule type" value="Genomic_DNA"/>
</dbReference>
<keyword evidence="1" id="KW-0812">Transmembrane</keyword>
<evidence type="ECO:0000313" key="3">
    <source>
        <dbReference type="EMBL" id="SFP91045.1"/>
    </source>
</evidence>
<dbReference type="InterPro" id="IPR052155">
    <property type="entry name" value="Biofilm_reg_signaling"/>
</dbReference>
<dbReference type="CDD" id="cd01949">
    <property type="entry name" value="GGDEF"/>
    <property type="match status" value="1"/>
</dbReference>
<evidence type="ECO:0000313" key="4">
    <source>
        <dbReference type="Proteomes" id="UP000182624"/>
    </source>
</evidence>
<dbReference type="SUPFAM" id="SSF55073">
    <property type="entry name" value="Nucleotide cyclase"/>
    <property type="match status" value="1"/>
</dbReference>
<dbReference type="PROSITE" id="PS50887">
    <property type="entry name" value="GGDEF"/>
    <property type="match status" value="1"/>
</dbReference>
<dbReference type="Gene3D" id="3.30.450.20">
    <property type="entry name" value="PAS domain"/>
    <property type="match status" value="1"/>
</dbReference>
<dbReference type="InterPro" id="IPR000160">
    <property type="entry name" value="GGDEF_dom"/>
</dbReference>
<evidence type="ECO:0000259" key="2">
    <source>
        <dbReference type="PROSITE" id="PS50887"/>
    </source>
</evidence>
<feature type="transmembrane region" description="Helical" evidence="1">
    <location>
        <begin position="12"/>
        <end position="34"/>
    </location>
</feature>
<dbReference type="Proteomes" id="UP000182624">
    <property type="component" value="Unassembled WGS sequence"/>
</dbReference>
<feature type="transmembrane region" description="Helical" evidence="1">
    <location>
        <begin position="287"/>
        <end position="308"/>
    </location>
</feature>